<dbReference type="Pfam" id="PF21750">
    <property type="entry name" value="DACNH"/>
    <property type="match status" value="1"/>
</dbReference>
<dbReference type="InterPro" id="IPR048555">
    <property type="entry name" value="DACNH"/>
</dbReference>
<dbReference type="Pfam" id="PF21752">
    <property type="entry name" value="DACNG"/>
    <property type="match status" value="1"/>
</dbReference>
<keyword evidence="3" id="KW-1185">Reference proteome</keyword>
<sequence>MWGYQRHMHRSLQFSAEEVFRRLSPGLNPSVFFLGILVDKREGRKDICIEPEDCGVSVNQFSSLKNLASELSSTDQAGNIRYSQPLIQNSYEQQITDRAYVDAIKRILKKTDFDDESDYHVASPIYIEGFLVFTVLTLSNAFTKSQYSLVKDKYDQFPILRSLTEAIITCFLNECSNALKDPNRGFSVIDRDADELFRVAGRQFMYTISAAGGNFDGIHGLYEACNQIASLRYEGAIGLGSIIVAEKGHKNVKLTLELAQPIKVKDFRMVRKFLEVSDSSSAIVCDSTLIYGLGEIRNKYNPKDESLFIINFTSHFTWVVSHDNNPLMEVEYRQPKLPSEKINQEKFYSDFFRIFKDISKSQLDDLWEVAMAACDQKHGTMIVISDLAKLEAERLGRQSFPIKPIKLTDSMIKKVTSIDGALLLDRDANCHAIGVILDGLASDKGDSARGARYNSAIRYYEKFDNSKSLAIIIVSEDGMINLLPDLIPQIKHSTVEYAIKDFKKILDESKFDSVSFKRKMHYFKSIQFYLQQDECVTINEVRKQIEKKFEADPKMTSTYSDLTSNPQMDDSFYI</sequence>
<dbReference type="Pfam" id="PF02457">
    <property type="entry name" value="DAC"/>
    <property type="match status" value="1"/>
</dbReference>
<dbReference type="EMBL" id="SJSM01000010">
    <property type="protein sequence ID" value="TCC95122.1"/>
    <property type="molecule type" value="Genomic_DNA"/>
</dbReference>
<dbReference type="InterPro" id="IPR048554">
    <property type="entry name" value="DACNG"/>
</dbReference>
<accession>A0A4R0N8M2</accession>
<evidence type="ECO:0000313" key="3">
    <source>
        <dbReference type="Proteomes" id="UP000291117"/>
    </source>
</evidence>
<dbReference type="AlphaFoldDB" id="A0A4R0N8M2"/>
<name>A0A4R0N8M2_9SPHI</name>
<gene>
    <name evidence="2" type="ORF">EZ444_16170</name>
</gene>
<evidence type="ECO:0000313" key="2">
    <source>
        <dbReference type="EMBL" id="TCC95122.1"/>
    </source>
</evidence>
<protein>
    <recommendedName>
        <fullName evidence="1">DAC domain-containing protein</fullName>
    </recommendedName>
</protein>
<organism evidence="2 3">
    <name type="scientific">Pedobacter hiemivivus</name>
    <dbReference type="NCBI Taxonomy" id="2530454"/>
    <lineage>
        <taxon>Bacteria</taxon>
        <taxon>Pseudomonadati</taxon>
        <taxon>Bacteroidota</taxon>
        <taxon>Sphingobacteriia</taxon>
        <taxon>Sphingobacteriales</taxon>
        <taxon>Sphingobacteriaceae</taxon>
        <taxon>Pedobacter</taxon>
    </lineage>
</organism>
<evidence type="ECO:0000259" key="1">
    <source>
        <dbReference type="PROSITE" id="PS51794"/>
    </source>
</evidence>
<feature type="domain" description="DAC" evidence="1">
    <location>
        <begin position="348"/>
        <end position="494"/>
    </location>
</feature>
<comment type="caution">
    <text evidence="2">The sequence shown here is derived from an EMBL/GenBank/DDBJ whole genome shotgun (WGS) entry which is preliminary data.</text>
</comment>
<dbReference type="SUPFAM" id="SSF143597">
    <property type="entry name" value="YojJ-like"/>
    <property type="match status" value="1"/>
</dbReference>
<proteinExistence type="predicted"/>
<dbReference type="Gene3D" id="3.40.1700.10">
    <property type="entry name" value="DNA integrity scanning protein, DisA, N-terminal domain"/>
    <property type="match status" value="1"/>
</dbReference>
<dbReference type="PROSITE" id="PS51794">
    <property type="entry name" value="DAC"/>
    <property type="match status" value="1"/>
</dbReference>
<reference evidence="2 3" key="1">
    <citation type="submission" date="2019-02" db="EMBL/GenBank/DDBJ databases">
        <title>Pedobacter sp. RP-3-8 sp. nov., isolated from Arctic soil.</title>
        <authorList>
            <person name="Dahal R.H."/>
        </authorList>
    </citation>
    <scope>NUCLEOTIDE SEQUENCE [LARGE SCALE GENOMIC DNA]</scope>
    <source>
        <strain evidence="2 3">RP-3-8</strain>
    </source>
</reference>
<dbReference type="InterPro" id="IPR003390">
    <property type="entry name" value="DNA_integrity_scan_DisA_N"/>
</dbReference>
<dbReference type="OrthoDB" id="859517at2"/>
<dbReference type="InterPro" id="IPR036888">
    <property type="entry name" value="DNA_integrity_DisA_N_sf"/>
</dbReference>
<dbReference type="Proteomes" id="UP000291117">
    <property type="component" value="Unassembled WGS sequence"/>
</dbReference>